<dbReference type="InterPro" id="IPR047618">
    <property type="entry name" value="QOR-like"/>
</dbReference>
<dbReference type="SUPFAM" id="SSF50129">
    <property type="entry name" value="GroES-like"/>
    <property type="match status" value="1"/>
</dbReference>
<dbReference type="GO" id="GO:0070402">
    <property type="term" value="F:NADPH binding"/>
    <property type="evidence" value="ECO:0007669"/>
    <property type="project" value="TreeGrafter"/>
</dbReference>
<dbReference type="Proteomes" id="UP000468388">
    <property type="component" value="Unassembled WGS sequence"/>
</dbReference>
<dbReference type="InterPro" id="IPR011032">
    <property type="entry name" value="GroES-like_sf"/>
</dbReference>
<dbReference type="GO" id="GO:0035925">
    <property type="term" value="F:mRNA 3'-UTR AU-rich region binding"/>
    <property type="evidence" value="ECO:0007669"/>
    <property type="project" value="TreeGrafter"/>
</dbReference>
<evidence type="ECO:0000256" key="1">
    <source>
        <dbReference type="ARBA" id="ARBA00022857"/>
    </source>
</evidence>
<dbReference type="Pfam" id="PF08240">
    <property type="entry name" value="ADH_N"/>
    <property type="match status" value="1"/>
</dbReference>
<dbReference type="PANTHER" id="PTHR48106:SF13">
    <property type="entry name" value="QUINONE OXIDOREDUCTASE-RELATED"/>
    <property type="match status" value="1"/>
</dbReference>
<dbReference type="PANTHER" id="PTHR48106">
    <property type="entry name" value="QUINONE OXIDOREDUCTASE PIG3-RELATED"/>
    <property type="match status" value="1"/>
</dbReference>
<evidence type="ECO:0000313" key="5">
    <source>
        <dbReference type="Proteomes" id="UP000468388"/>
    </source>
</evidence>
<gene>
    <name evidence="4" type="ORF">GO495_30985</name>
</gene>
<name>A0A6N8JJA3_9BACT</name>
<dbReference type="InterPro" id="IPR013149">
    <property type="entry name" value="ADH-like_C"/>
</dbReference>
<keyword evidence="5" id="KW-1185">Reference proteome</keyword>
<dbReference type="CDD" id="cd05286">
    <property type="entry name" value="QOR2"/>
    <property type="match status" value="1"/>
</dbReference>
<dbReference type="SMART" id="SM00829">
    <property type="entry name" value="PKS_ER"/>
    <property type="match status" value="1"/>
</dbReference>
<sequence length="328" mass="35345">MNNNKPSGIVLIEQPGAPDVLKYQNLTLQHPGPDEVLIAQKAIGVNFLDIFFRNGTFPMSQYPAPIGFEASGIIEAIGTNVSGFTVGDRVAYYASIGAYAEKRVINTNEIFKLPEDISNEQAAAVMIKGLTAHMLIKQSHKVKSGQVVLIHAMTGGVGTLLSQWGRALGATVIGTVGSAAKKDLAVKRGFNQVIDLGSEDFVALVNQYTNGKGVDVVYDGTGKTTFEKSLTVVKDGGSAVLYGWPSGMPDVDNKLMLQRKIKFAHDALNDYPLYQDKSGKGMPEIFSLLRNGVFEPEQSFIYSLTEAATAHADMESRKTTGSIILKPD</sequence>
<dbReference type="Gene3D" id="3.90.180.10">
    <property type="entry name" value="Medium-chain alcohol dehydrogenases, catalytic domain"/>
    <property type="match status" value="1"/>
</dbReference>
<dbReference type="SUPFAM" id="SSF51735">
    <property type="entry name" value="NAD(P)-binding Rossmann-fold domains"/>
    <property type="match status" value="1"/>
</dbReference>
<dbReference type="InterPro" id="IPR036291">
    <property type="entry name" value="NAD(P)-bd_dom_sf"/>
</dbReference>
<evidence type="ECO:0000313" key="4">
    <source>
        <dbReference type="EMBL" id="MVT45054.1"/>
    </source>
</evidence>
<keyword evidence="1" id="KW-0521">NADP</keyword>
<keyword evidence="2" id="KW-0560">Oxidoreductase</keyword>
<dbReference type="AlphaFoldDB" id="A0A6N8JJA3"/>
<organism evidence="4 5">
    <name type="scientific">Chitinophaga oryziterrae</name>
    <dbReference type="NCBI Taxonomy" id="1031224"/>
    <lineage>
        <taxon>Bacteria</taxon>
        <taxon>Pseudomonadati</taxon>
        <taxon>Bacteroidota</taxon>
        <taxon>Chitinophagia</taxon>
        <taxon>Chitinophagales</taxon>
        <taxon>Chitinophagaceae</taxon>
        <taxon>Chitinophaga</taxon>
    </lineage>
</organism>
<evidence type="ECO:0000259" key="3">
    <source>
        <dbReference type="SMART" id="SM00829"/>
    </source>
</evidence>
<dbReference type="RefSeq" id="WP_157303839.1">
    <property type="nucleotide sequence ID" value="NZ_BAAAZB010000018.1"/>
</dbReference>
<evidence type="ECO:0000256" key="2">
    <source>
        <dbReference type="ARBA" id="ARBA00023002"/>
    </source>
</evidence>
<dbReference type="GO" id="GO:0003960">
    <property type="term" value="F:quinone reductase (NADPH) activity"/>
    <property type="evidence" value="ECO:0007669"/>
    <property type="project" value="InterPro"/>
</dbReference>
<proteinExistence type="predicted"/>
<dbReference type="Gene3D" id="3.40.50.720">
    <property type="entry name" value="NAD(P)-binding Rossmann-like Domain"/>
    <property type="match status" value="1"/>
</dbReference>
<dbReference type="InterPro" id="IPR020843">
    <property type="entry name" value="ER"/>
</dbReference>
<dbReference type="GO" id="GO:0005829">
    <property type="term" value="C:cytosol"/>
    <property type="evidence" value="ECO:0007669"/>
    <property type="project" value="TreeGrafter"/>
</dbReference>
<feature type="domain" description="Enoyl reductase (ER)" evidence="3">
    <location>
        <begin position="16"/>
        <end position="325"/>
    </location>
</feature>
<dbReference type="EMBL" id="WRXO01000015">
    <property type="protein sequence ID" value="MVT45054.1"/>
    <property type="molecule type" value="Genomic_DNA"/>
</dbReference>
<dbReference type="Pfam" id="PF00107">
    <property type="entry name" value="ADH_zinc_N"/>
    <property type="match status" value="1"/>
</dbReference>
<comment type="caution">
    <text evidence="4">The sequence shown here is derived from an EMBL/GenBank/DDBJ whole genome shotgun (WGS) entry which is preliminary data.</text>
</comment>
<accession>A0A6N8JJA3</accession>
<protein>
    <submittedName>
        <fullName evidence="4">Zinc-binding dehydrogenase</fullName>
    </submittedName>
</protein>
<dbReference type="OrthoDB" id="9787435at2"/>
<reference evidence="4 5" key="1">
    <citation type="submission" date="2019-12" db="EMBL/GenBank/DDBJ databases">
        <title>The draft genomic sequence of strain Chitinophaga oryziterrae JCM 16595.</title>
        <authorList>
            <person name="Zhang X."/>
        </authorList>
    </citation>
    <scope>NUCLEOTIDE SEQUENCE [LARGE SCALE GENOMIC DNA]</scope>
    <source>
        <strain evidence="4 5">JCM 16595</strain>
    </source>
</reference>
<dbReference type="InterPro" id="IPR013154">
    <property type="entry name" value="ADH-like_N"/>
</dbReference>